<evidence type="ECO:0000313" key="3">
    <source>
        <dbReference type="Proteomes" id="UP001149090"/>
    </source>
</evidence>
<feature type="transmembrane region" description="Helical" evidence="1">
    <location>
        <begin position="6"/>
        <end position="30"/>
    </location>
</feature>
<sequence>MNWSYSGLLTLAIFSVLFIFVPTIIASIYTSKYQNETCDKDILLWLFITEIIIGVSSAIFIFIFFKMLFTISKQKRGLMDEINQNFWFKEKRMIIENETPTIVVLSLKALKMIFFFFCVWFILGNFWFFGSSNCKNDAPNLYKLTKVVILVLWSFPGIYCTYQCIFQCFHFCCEEIY</sequence>
<keyword evidence="1" id="KW-0812">Transmembrane</keyword>
<dbReference type="EMBL" id="JAPDFW010000066">
    <property type="protein sequence ID" value="KAJ5075230.1"/>
    <property type="molecule type" value="Genomic_DNA"/>
</dbReference>
<gene>
    <name evidence="2" type="ORF">M0811_07583</name>
</gene>
<name>A0A9Q0LQ53_ANAIG</name>
<keyword evidence="1" id="KW-0472">Membrane</keyword>
<comment type="caution">
    <text evidence="2">The sequence shown here is derived from an EMBL/GenBank/DDBJ whole genome shotgun (WGS) entry which is preliminary data.</text>
</comment>
<protein>
    <submittedName>
        <fullName evidence="2">C3h4 type zinc finger protein</fullName>
    </submittedName>
</protein>
<reference evidence="2" key="1">
    <citation type="submission" date="2022-10" db="EMBL/GenBank/DDBJ databases">
        <title>Novel sulphate-reducing endosymbionts in the free-living metamonad Anaeramoeba.</title>
        <authorList>
            <person name="Jerlstrom-Hultqvist J."/>
            <person name="Cepicka I."/>
            <person name="Gallot-Lavallee L."/>
            <person name="Salas-Leiva D."/>
            <person name="Curtis B.A."/>
            <person name="Zahonova K."/>
            <person name="Pipaliya S."/>
            <person name="Dacks J."/>
            <person name="Roger A.J."/>
        </authorList>
    </citation>
    <scope>NUCLEOTIDE SEQUENCE</scope>
    <source>
        <strain evidence="2">BMAN</strain>
    </source>
</reference>
<feature type="transmembrane region" description="Helical" evidence="1">
    <location>
        <begin position="109"/>
        <end position="129"/>
    </location>
</feature>
<keyword evidence="1" id="KW-1133">Transmembrane helix</keyword>
<accession>A0A9Q0LQ53</accession>
<dbReference type="AlphaFoldDB" id="A0A9Q0LQ53"/>
<feature type="transmembrane region" description="Helical" evidence="1">
    <location>
        <begin position="42"/>
        <end position="65"/>
    </location>
</feature>
<feature type="transmembrane region" description="Helical" evidence="1">
    <location>
        <begin position="141"/>
        <end position="159"/>
    </location>
</feature>
<organism evidence="2 3">
    <name type="scientific">Anaeramoeba ignava</name>
    <name type="common">Anaerobic marine amoeba</name>
    <dbReference type="NCBI Taxonomy" id="1746090"/>
    <lineage>
        <taxon>Eukaryota</taxon>
        <taxon>Metamonada</taxon>
        <taxon>Anaeramoebidae</taxon>
        <taxon>Anaeramoeba</taxon>
    </lineage>
</organism>
<keyword evidence="3" id="KW-1185">Reference proteome</keyword>
<evidence type="ECO:0000313" key="2">
    <source>
        <dbReference type="EMBL" id="KAJ5075230.1"/>
    </source>
</evidence>
<dbReference type="Proteomes" id="UP001149090">
    <property type="component" value="Unassembled WGS sequence"/>
</dbReference>
<dbReference type="OrthoDB" id="8062037at2759"/>
<proteinExistence type="predicted"/>
<evidence type="ECO:0000256" key="1">
    <source>
        <dbReference type="SAM" id="Phobius"/>
    </source>
</evidence>